<dbReference type="OrthoDB" id="359414at2"/>
<dbReference type="EMBL" id="CP042467">
    <property type="protein sequence ID" value="QED27712.1"/>
    <property type="molecule type" value="Genomic_DNA"/>
</dbReference>
<gene>
    <name evidence="2" type="ORF">FRD01_10795</name>
</gene>
<dbReference type="InterPro" id="IPR000182">
    <property type="entry name" value="GNAT_dom"/>
</dbReference>
<protein>
    <submittedName>
        <fullName evidence="2">GNAT family N-acetyltransferase</fullName>
    </submittedName>
</protein>
<dbReference type="CDD" id="cd04301">
    <property type="entry name" value="NAT_SF"/>
    <property type="match status" value="1"/>
</dbReference>
<proteinExistence type="predicted"/>
<evidence type="ECO:0000313" key="3">
    <source>
        <dbReference type="Proteomes" id="UP000321595"/>
    </source>
</evidence>
<keyword evidence="3" id="KW-1185">Reference proteome</keyword>
<dbReference type="Proteomes" id="UP000321595">
    <property type="component" value="Chromosome"/>
</dbReference>
<dbReference type="Pfam" id="PF00583">
    <property type="entry name" value="Acetyltransf_1"/>
    <property type="match status" value="1"/>
</dbReference>
<feature type="domain" description="N-acetyltransferase" evidence="1">
    <location>
        <begin position="3"/>
        <end position="159"/>
    </location>
</feature>
<evidence type="ECO:0000313" key="2">
    <source>
        <dbReference type="EMBL" id="QED27712.1"/>
    </source>
</evidence>
<evidence type="ECO:0000259" key="1">
    <source>
        <dbReference type="PROSITE" id="PS51186"/>
    </source>
</evidence>
<reference evidence="2 3" key="1">
    <citation type="submission" date="2019-08" db="EMBL/GenBank/DDBJ databases">
        <authorList>
            <person name="Liang Q."/>
        </authorList>
    </citation>
    <scope>NUCLEOTIDE SEQUENCE [LARGE SCALE GENOMIC DNA]</scope>
    <source>
        <strain evidence="2 3">V1718</strain>
    </source>
</reference>
<sequence>MTIEVSIAEMAHLPDLMRIQAKAYGPGLVESEAVLESRVRAGKGYSFVATGDGEVLGYVLAHPWPRHASPGLENVFSESPPGSDALHIHDMALDERAKGQGISRLLLAAVEGAASGRFQASTLVAVQGAQTFWTHVGFEDEGPAEGYDEGARFMSKRLR</sequence>
<organism evidence="2 3">
    <name type="scientific">Microvenator marinus</name>
    <dbReference type="NCBI Taxonomy" id="2600177"/>
    <lineage>
        <taxon>Bacteria</taxon>
        <taxon>Deltaproteobacteria</taxon>
        <taxon>Bradymonadales</taxon>
        <taxon>Microvenatoraceae</taxon>
        <taxon>Microvenator</taxon>
    </lineage>
</organism>
<dbReference type="InterPro" id="IPR016181">
    <property type="entry name" value="Acyl_CoA_acyltransferase"/>
</dbReference>
<dbReference type="RefSeq" id="WP_146959493.1">
    <property type="nucleotide sequence ID" value="NZ_CP042467.1"/>
</dbReference>
<keyword evidence="2" id="KW-0808">Transferase</keyword>
<dbReference type="SUPFAM" id="SSF55729">
    <property type="entry name" value="Acyl-CoA N-acyltransferases (Nat)"/>
    <property type="match status" value="1"/>
</dbReference>
<dbReference type="KEGG" id="bbae:FRD01_10795"/>
<dbReference type="Gene3D" id="3.40.630.30">
    <property type="match status" value="1"/>
</dbReference>
<dbReference type="PROSITE" id="PS51186">
    <property type="entry name" value="GNAT"/>
    <property type="match status" value="1"/>
</dbReference>
<dbReference type="AlphaFoldDB" id="A0A5B8XP96"/>
<dbReference type="GO" id="GO:0016747">
    <property type="term" value="F:acyltransferase activity, transferring groups other than amino-acyl groups"/>
    <property type="evidence" value="ECO:0007669"/>
    <property type="project" value="InterPro"/>
</dbReference>
<accession>A0A5B8XP96</accession>
<name>A0A5B8XP96_9DELT</name>